<protein>
    <recommendedName>
        <fullName evidence="10">MotA/TolQ/ExbB proton channel domain-containing protein</fullName>
    </recommendedName>
</protein>
<feature type="transmembrane region" description="Helical" evidence="9">
    <location>
        <begin position="7"/>
        <end position="24"/>
    </location>
</feature>
<name>F8LAI3_9BACT</name>
<keyword evidence="7 9" id="KW-0472">Membrane</keyword>
<evidence type="ECO:0000256" key="4">
    <source>
        <dbReference type="ARBA" id="ARBA00022692"/>
    </source>
</evidence>
<feature type="transmembrane region" description="Helical" evidence="9">
    <location>
        <begin position="199"/>
        <end position="221"/>
    </location>
</feature>
<dbReference type="PANTHER" id="PTHR30625">
    <property type="entry name" value="PROTEIN TOLQ"/>
    <property type="match status" value="1"/>
</dbReference>
<evidence type="ECO:0000256" key="5">
    <source>
        <dbReference type="ARBA" id="ARBA00022927"/>
    </source>
</evidence>
<proteinExistence type="inferred from homology"/>
<feature type="transmembrane region" description="Helical" evidence="9">
    <location>
        <begin position="36"/>
        <end position="54"/>
    </location>
</feature>
<reference evidence="11" key="1">
    <citation type="submission" date="2011-05" db="EMBL/GenBank/DDBJ databases">
        <title>Unity in variety -- the pan-genome of the Chlamydiae.</title>
        <authorList>
            <person name="Collingro A."/>
            <person name="Tischler P."/>
            <person name="Weinmaier T."/>
            <person name="Penz T."/>
            <person name="Heinz E."/>
            <person name="Brunham R.C."/>
            <person name="Read T.D."/>
            <person name="Bavoil P.M."/>
            <person name="Sachse K."/>
            <person name="Kahane S."/>
            <person name="Friedman M.G."/>
            <person name="Rattei T."/>
            <person name="Myers G.S.A."/>
            <person name="Horn M."/>
        </authorList>
    </citation>
    <scope>NUCLEOTIDE SEQUENCE</scope>
    <source>
        <strain evidence="11">2032/99</strain>
    </source>
</reference>
<dbReference type="GO" id="GO:0017038">
    <property type="term" value="P:protein import"/>
    <property type="evidence" value="ECO:0007669"/>
    <property type="project" value="TreeGrafter"/>
</dbReference>
<evidence type="ECO:0000256" key="7">
    <source>
        <dbReference type="ARBA" id="ARBA00023136"/>
    </source>
</evidence>
<feature type="domain" description="MotA/TolQ/ExbB proton channel" evidence="10">
    <location>
        <begin position="131"/>
        <end position="236"/>
    </location>
</feature>
<dbReference type="PANTHER" id="PTHR30625:SF15">
    <property type="entry name" value="BIOPOLYMER TRANSPORT PROTEIN EXBB"/>
    <property type="match status" value="1"/>
</dbReference>
<accession>F8LAI3</accession>
<organism evidence="11">
    <name type="scientific">Waddlia chondrophila 2032/99</name>
    <dbReference type="NCBI Taxonomy" id="765953"/>
    <lineage>
        <taxon>Bacteria</taxon>
        <taxon>Pseudomonadati</taxon>
        <taxon>Chlamydiota</taxon>
        <taxon>Chlamydiia</taxon>
        <taxon>Parachlamydiales</taxon>
        <taxon>Waddliaceae</taxon>
        <taxon>Waddlia</taxon>
    </lineage>
</organism>
<evidence type="ECO:0000313" key="11">
    <source>
        <dbReference type="EMBL" id="CCB90493.1"/>
    </source>
</evidence>
<evidence type="ECO:0000259" key="10">
    <source>
        <dbReference type="Pfam" id="PF01618"/>
    </source>
</evidence>
<evidence type="ECO:0000256" key="8">
    <source>
        <dbReference type="RuleBase" id="RU004057"/>
    </source>
</evidence>
<gene>
    <name evidence="11" type="ORF">WCH_BB08090</name>
</gene>
<dbReference type="InterPro" id="IPR002898">
    <property type="entry name" value="MotA_ExbB_proton_chnl"/>
</dbReference>
<dbReference type="Pfam" id="PF01618">
    <property type="entry name" value="MotA_ExbB"/>
    <property type="match status" value="1"/>
</dbReference>
<comment type="subcellular location">
    <subcellularLocation>
        <location evidence="1">Cell membrane</location>
        <topology evidence="1">Multi-pass membrane protein</topology>
    </subcellularLocation>
    <subcellularLocation>
        <location evidence="8">Membrane</location>
        <topology evidence="8">Multi-pass membrane protein</topology>
    </subcellularLocation>
</comment>
<keyword evidence="3" id="KW-1003">Cell membrane</keyword>
<evidence type="ECO:0000256" key="3">
    <source>
        <dbReference type="ARBA" id="ARBA00022475"/>
    </source>
</evidence>
<keyword evidence="4 9" id="KW-0812">Transmembrane</keyword>
<evidence type="ECO:0000256" key="2">
    <source>
        <dbReference type="ARBA" id="ARBA00022448"/>
    </source>
</evidence>
<comment type="similarity">
    <text evidence="8">Belongs to the exbB/tolQ family.</text>
</comment>
<dbReference type="EMBL" id="FR872616">
    <property type="protein sequence ID" value="CCB90493.1"/>
    <property type="molecule type" value="Genomic_DNA"/>
</dbReference>
<dbReference type="InterPro" id="IPR050790">
    <property type="entry name" value="ExbB/TolQ_transport"/>
</dbReference>
<dbReference type="GO" id="GO:0005886">
    <property type="term" value="C:plasma membrane"/>
    <property type="evidence" value="ECO:0007669"/>
    <property type="project" value="UniProtKB-SubCell"/>
</dbReference>
<dbReference type="AlphaFoldDB" id="F8LAI3"/>
<evidence type="ECO:0000256" key="6">
    <source>
        <dbReference type="ARBA" id="ARBA00022989"/>
    </source>
</evidence>
<keyword evidence="2 8" id="KW-0813">Transport</keyword>
<keyword evidence="5 8" id="KW-0653">Protein transport</keyword>
<evidence type="ECO:0000256" key="1">
    <source>
        <dbReference type="ARBA" id="ARBA00004651"/>
    </source>
</evidence>
<evidence type="ECO:0000256" key="9">
    <source>
        <dbReference type="SAM" id="Phobius"/>
    </source>
</evidence>
<keyword evidence="6 9" id="KW-1133">Transmembrane helix</keyword>
<sequence>MFILKDLYLFVKNLIILGSTSPFLQAYQQSDLLGKGIYLAIVAASVICWTLMLYKTWQIREARKNSLRFKKKVDLRKGNLLAQEAEGERKERLPNPYYEIYVILKKHTVDLLRKNHHVMGQKEGGSYLSPTDIDCIEANLATAIASQTKEMDRHLFILSTIVGLAPLMGLLGTVWGILISFSQLQSQAAAASNQMVLGGIALALTTTVLGLLTAIPALIAYNYLKSSIRDFETDMEGFTNEMLSSVEMRYRKVDIKG</sequence>
<feature type="transmembrane region" description="Helical" evidence="9">
    <location>
        <begin position="155"/>
        <end position="179"/>
    </location>
</feature>